<sequence>MNIYNDEGNSFNLVTALLRTTFGVSDRRVHSRARKRNFTQPRSKGARHRRAWIPTSRLKARDRRSSGSIEVDDLRDVLSKFGFRLTRFRFNSVVKLLFELEGATVAYAHVVRLVLMAQNKNLFETMSVCQQQQPHPMLRPSVMMYDDLGQSSMRSLSNYNLLSSTRQVPVMAPPSMDEPSPSDFVSVAMGSAVFPQIPHRNMPAHNVPRPSVSSHALHDMFNLQRLSDSLCLFQGHGMTRLMLLRSTARAEKYTYRIDNVNHDEIVLDCITSGFGDLLHSVVVEVHCYPSVGESFIVRVSLGGSANERCLPSICTYQPDNTNIS</sequence>
<dbReference type="EMBL" id="JAGDFM010000298">
    <property type="protein sequence ID" value="KAG7380326.1"/>
    <property type="molecule type" value="Genomic_DNA"/>
</dbReference>
<accession>A0A8T1VHA3</accession>
<proteinExistence type="predicted"/>
<organism evidence="1 2">
    <name type="scientific">Phytophthora pseudosyringae</name>
    <dbReference type="NCBI Taxonomy" id="221518"/>
    <lineage>
        <taxon>Eukaryota</taxon>
        <taxon>Sar</taxon>
        <taxon>Stramenopiles</taxon>
        <taxon>Oomycota</taxon>
        <taxon>Peronosporomycetes</taxon>
        <taxon>Peronosporales</taxon>
        <taxon>Peronosporaceae</taxon>
        <taxon>Phytophthora</taxon>
    </lineage>
</organism>
<comment type="caution">
    <text evidence="1">The sequence shown here is derived from an EMBL/GenBank/DDBJ whole genome shotgun (WGS) entry which is preliminary data.</text>
</comment>
<keyword evidence="2" id="KW-1185">Reference proteome</keyword>
<dbReference type="OrthoDB" id="10464575at2759"/>
<name>A0A8T1VHA3_9STRA</name>
<gene>
    <name evidence="1" type="ORF">PHYPSEUDO_007298</name>
</gene>
<evidence type="ECO:0000313" key="2">
    <source>
        <dbReference type="Proteomes" id="UP000694044"/>
    </source>
</evidence>
<reference evidence="1" key="1">
    <citation type="submission" date="2021-02" db="EMBL/GenBank/DDBJ databases">
        <authorList>
            <person name="Palmer J.M."/>
        </authorList>
    </citation>
    <scope>NUCLEOTIDE SEQUENCE</scope>
    <source>
        <strain evidence="1">SCRP734</strain>
    </source>
</reference>
<evidence type="ECO:0000313" key="1">
    <source>
        <dbReference type="EMBL" id="KAG7380326.1"/>
    </source>
</evidence>
<protein>
    <submittedName>
        <fullName evidence="1">Uncharacterized protein</fullName>
    </submittedName>
</protein>
<dbReference type="Proteomes" id="UP000694044">
    <property type="component" value="Unassembled WGS sequence"/>
</dbReference>
<dbReference type="AlphaFoldDB" id="A0A8T1VHA3"/>